<feature type="region of interest" description="Disordered" evidence="5">
    <location>
        <begin position="274"/>
        <end position="373"/>
    </location>
</feature>
<evidence type="ECO:0000259" key="6">
    <source>
        <dbReference type="Pfam" id="PF00609"/>
    </source>
</evidence>
<feature type="non-terminal residue" evidence="7">
    <location>
        <position position="1"/>
    </location>
</feature>
<dbReference type="EMBL" id="VIEB01002928">
    <property type="protein sequence ID" value="TQD69642.1"/>
    <property type="molecule type" value="Genomic_DNA"/>
</dbReference>
<name>A0A540K6X6_MALBA</name>
<keyword evidence="4" id="KW-0067">ATP-binding</keyword>
<feature type="region of interest" description="Disordered" evidence="5">
    <location>
        <begin position="1"/>
        <end position="56"/>
    </location>
</feature>
<dbReference type="GO" id="GO:0004143">
    <property type="term" value="F:ATP-dependent diacylglycerol kinase activity"/>
    <property type="evidence" value="ECO:0007669"/>
    <property type="project" value="InterPro"/>
</dbReference>
<accession>A0A540K6X6</accession>
<dbReference type="Proteomes" id="UP000315295">
    <property type="component" value="Unassembled WGS sequence"/>
</dbReference>
<dbReference type="InterPro" id="IPR037607">
    <property type="entry name" value="DGK"/>
</dbReference>
<evidence type="ECO:0000313" key="8">
    <source>
        <dbReference type="Proteomes" id="UP000315295"/>
    </source>
</evidence>
<dbReference type="STRING" id="106549.A0A540K6X6"/>
<keyword evidence="2" id="KW-0547">Nucleotide-binding</keyword>
<sequence>TETEVHKGATETEVHKGARETEVHKGDTETEVHKGDTETEVHEGDTETEVHKGATETEVHKGATETEVHKGATEAKVHKGATETEDNLELSGGFWSYFSLGLVIFKFNDLNKYYKYSVLSIYMPTGVDAPRSCGGYWSTARSLKSLVNIEVIRHGRLEPLKIPSGIKSIVCLNLPSDLGGSSNTNKDRKNMKPSVINDGQLEIVGLKEVLLAQNERIYLDQVQEIRFEFKGAAESVKMRIDGSPLKQLPPGIIDIKISRHSQVNILGNGDCAAKRGFSDSSEPRASGTDDNSNAKDKSTEESSSAKDKSTEASSNAQDSYKGSKKFGSADTLEFSETEDNSNAKDKSTEESSNAQDSSKAHKKFGSAGTFKMP</sequence>
<evidence type="ECO:0000256" key="1">
    <source>
        <dbReference type="ARBA" id="ARBA00022679"/>
    </source>
</evidence>
<dbReference type="GO" id="GO:0007200">
    <property type="term" value="P:phospholipase C-activating G protein-coupled receptor signaling pathway"/>
    <property type="evidence" value="ECO:0007669"/>
    <property type="project" value="InterPro"/>
</dbReference>
<dbReference type="AlphaFoldDB" id="A0A540K6X6"/>
<keyword evidence="8" id="KW-1185">Reference proteome</keyword>
<keyword evidence="3" id="KW-0418">Kinase</keyword>
<dbReference type="Pfam" id="PF00609">
    <property type="entry name" value="DAGK_acc"/>
    <property type="match status" value="1"/>
</dbReference>
<evidence type="ECO:0000256" key="2">
    <source>
        <dbReference type="ARBA" id="ARBA00022741"/>
    </source>
</evidence>
<comment type="caution">
    <text evidence="7">The sequence shown here is derived from an EMBL/GenBank/DDBJ whole genome shotgun (WGS) entry which is preliminary data.</text>
</comment>
<protein>
    <recommendedName>
        <fullName evidence="6">Diacylglycerol kinase accessory domain-containing protein</fullName>
    </recommendedName>
</protein>
<feature type="compositionally biased region" description="Basic and acidic residues" evidence="5">
    <location>
        <begin position="292"/>
        <end position="310"/>
    </location>
</feature>
<dbReference type="GO" id="GO:0016020">
    <property type="term" value="C:membrane"/>
    <property type="evidence" value="ECO:0007669"/>
    <property type="project" value="TreeGrafter"/>
</dbReference>
<dbReference type="PANTHER" id="PTHR11255">
    <property type="entry name" value="DIACYLGLYCEROL KINASE"/>
    <property type="match status" value="1"/>
</dbReference>
<dbReference type="InterPro" id="IPR000756">
    <property type="entry name" value="Diacylglycerol_kin_accessory"/>
</dbReference>
<feature type="domain" description="Diacylglycerol kinase accessory" evidence="6">
    <location>
        <begin position="155"/>
        <end position="244"/>
    </location>
</feature>
<reference evidence="7 8" key="1">
    <citation type="journal article" date="2019" name="G3 (Bethesda)">
        <title>Sequencing of a Wild Apple (Malus baccata) Genome Unravels the Differences Between Cultivated and Wild Apple Species Regarding Disease Resistance and Cold Tolerance.</title>
        <authorList>
            <person name="Chen X."/>
        </authorList>
    </citation>
    <scope>NUCLEOTIDE SEQUENCE [LARGE SCALE GENOMIC DNA]</scope>
    <source>
        <strain evidence="8">cv. Shandingzi</strain>
        <tissue evidence="7">Leaves</tissue>
    </source>
</reference>
<evidence type="ECO:0000313" key="7">
    <source>
        <dbReference type="EMBL" id="TQD69642.1"/>
    </source>
</evidence>
<gene>
    <name evidence="7" type="ORF">C1H46_044824</name>
</gene>
<keyword evidence="1" id="KW-0808">Transferase</keyword>
<evidence type="ECO:0000256" key="3">
    <source>
        <dbReference type="ARBA" id="ARBA00022777"/>
    </source>
</evidence>
<evidence type="ECO:0000256" key="4">
    <source>
        <dbReference type="ARBA" id="ARBA00022840"/>
    </source>
</evidence>
<dbReference type="PANTHER" id="PTHR11255:SF98">
    <property type="entry name" value="DIACYLGLYCEROL KINASE 5"/>
    <property type="match status" value="1"/>
</dbReference>
<dbReference type="GO" id="GO:0005524">
    <property type="term" value="F:ATP binding"/>
    <property type="evidence" value="ECO:0007669"/>
    <property type="project" value="UniProtKB-KW"/>
</dbReference>
<feature type="compositionally biased region" description="Polar residues" evidence="5">
    <location>
        <begin position="311"/>
        <end position="320"/>
    </location>
</feature>
<organism evidence="7 8">
    <name type="scientific">Malus baccata</name>
    <name type="common">Siberian crab apple</name>
    <name type="synonym">Pyrus baccata</name>
    <dbReference type="NCBI Taxonomy" id="106549"/>
    <lineage>
        <taxon>Eukaryota</taxon>
        <taxon>Viridiplantae</taxon>
        <taxon>Streptophyta</taxon>
        <taxon>Embryophyta</taxon>
        <taxon>Tracheophyta</taxon>
        <taxon>Spermatophyta</taxon>
        <taxon>Magnoliopsida</taxon>
        <taxon>eudicotyledons</taxon>
        <taxon>Gunneridae</taxon>
        <taxon>Pentapetalae</taxon>
        <taxon>rosids</taxon>
        <taxon>fabids</taxon>
        <taxon>Rosales</taxon>
        <taxon>Rosaceae</taxon>
        <taxon>Amygdaloideae</taxon>
        <taxon>Maleae</taxon>
        <taxon>Malus</taxon>
    </lineage>
</organism>
<evidence type="ECO:0000256" key="5">
    <source>
        <dbReference type="SAM" id="MobiDB-lite"/>
    </source>
</evidence>
<proteinExistence type="predicted"/>